<dbReference type="CDD" id="cd06561">
    <property type="entry name" value="AlkD_like"/>
    <property type="match status" value="1"/>
</dbReference>
<dbReference type="Pfam" id="PF08713">
    <property type="entry name" value="DNA_alkylation"/>
    <property type="match status" value="1"/>
</dbReference>
<dbReference type="KEGG" id="pdi:BDI_2958"/>
<evidence type="ECO:0000313" key="2">
    <source>
        <dbReference type="Proteomes" id="UP000000566"/>
    </source>
</evidence>
<accession>A6LG52</accession>
<dbReference type="Proteomes" id="UP000000566">
    <property type="component" value="Chromosome"/>
</dbReference>
<dbReference type="STRING" id="435591.BDI_2958"/>
<dbReference type="SUPFAM" id="SSF48371">
    <property type="entry name" value="ARM repeat"/>
    <property type="match status" value="1"/>
</dbReference>
<dbReference type="Gene3D" id="1.25.10.90">
    <property type="match status" value="1"/>
</dbReference>
<proteinExistence type="predicted"/>
<dbReference type="PANTHER" id="PTHR34070">
    <property type="entry name" value="ARMADILLO-TYPE FOLD"/>
    <property type="match status" value="1"/>
</dbReference>
<dbReference type="eggNOG" id="COG4912">
    <property type="taxonomic scope" value="Bacteria"/>
</dbReference>
<gene>
    <name evidence="1" type="ordered locus">BDI_2958</name>
</gene>
<dbReference type="PANTHER" id="PTHR34070:SF1">
    <property type="entry name" value="DNA ALKYLATION REPAIR PROTEIN"/>
    <property type="match status" value="1"/>
</dbReference>
<sequence length="255" mass="29891">MQQRDRFLGGRPSRITGTPAMTAAFILSELQSVGTPEKAVHLSRFFKTGPGQYGEGDQFLGVVVPQTRSIAKANKATPFDELQLLLDSPWHEARLCALLILVYRFQDRKAMPEEREAIFRFYLKNMRRCNNWDLVDLTCRDIVGEYLVDKDRSLLYRLAESENLWEQRISIVSTWAFIRRNDFGDTLELSERLIGHKHDLMHKAVGWMLREVGKKERQTLTDFLERNATRLPRTALRYAIEHYPEPERQYFLKKK</sequence>
<dbReference type="EMBL" id="CP000140">
    <property type="protein sequence ID" value="ABR44666.1"/>
    <property type="molecule type" value="Genomic_DNA"/>
</dbReference>
<dbReference type="HOGENOM" id="CLU_079880_0_0_10"/>
<dbReference type="InterPro" id="IPR016024">
    <property type="entry name" value="ARM-type_fold"/>
</dbReference>
<protein>
    <recommendedName>
        <fullName evidence="3">DNA alkylation repair protein</fullName>
    </recommendedName>
</protein>
<evidence type="ECO:0000313" key="1">
    <source>
        <dbReference type="EMBL" id="ABR44666.1"/>
    </source>
</evidence>
<dbReference type="PaxDb" id="435591-BDI_2958"/>
<dbReference type="InterPro" id="IPR014825">
    <property type="entry name" value="DNA_alkylation"/>
</dbReference>
<reference evidence="1 2" key="1">
    <citation type="journal article" date="2007" name="PLoS Biol.">
        <title>Evolution of symbiotic bacteria in the distal human intestine.</title>
        <authorList>
            <person name="Xu J."/>
            <person name="Mahowald M.A."/>
            <person name="Ley R.E."/>
            <person name="Lozupone C.A."/>
            <person name="Hamady M."/>
            <person name="Martens E.C."/>
            <person name="Henrissat B."/>
            <person name="Coutinho P.M."/>
            <person name="Minx P."/>
            <person name="Latreille P."/>
            <person name="Cordum H."/>
            <person name="Van Brunt A."/>
            <person name="Kim K."/>
            <person name="Fulton R.S."/>
            <person name="Fulton L.A."/>
            <person name="Clifton S.W."/>
            <person name="Wilson R.K."/>
            <person name="Knight R.D."/>
            <person name="Gordon J.I."/>
        </authorList>
    </citation>
    <scope>NUCLEOTIDE SEQUENCE [LARGE SCALE GENOMIC DNA]</scope>
    <source>
        <strain evidence="2">ATCC 8503 / DSM 20701 / CIP 104284 / JCM 5825 / NCTC 11152</strain>
    </source>
</reference>
<dbReference type="AlphaFoldDB" id="A6LG52"/>
<evidence type="ECO:0008006" key="3">
    <source>
        <dbReference type="Google" id="ProtNLM"/>
    </source>
</evidence>
<name>A6LG52_PARD8</name>
<keyword evidence="2" id="KW-1185">Reference proteome</keyword>
<organism evidence="1 2">
    <name type="scientific">Parabacteroides distasonis (strain ATCC 8503 / DSM 20701 / CIP 104284 / JCM 5825 / NCTC 11152)</name>
    <dbReference type="NCBI Taxonomy" id="435591"/>
    <lineage>
        <taxon>Bacteria</taxon>
        <taxon>Pseudomonadati</taxon>
        <taxon>Bacteroidota</taxon>
        <taxon>Bacteroidia</taxon>
        <taxon>Bacteroidales</taxon>
        <taxon>Tannerellaceae</taxon>
        <taxon>Parabacteroides</taxon>
    </lineage>
</organism>